<dbReference type="Ensembl" id="ENST00000649142.1">
    <property type="protein sequence ID" value="ENSP00000498172.1"/>
    <property type="gene ID" value="ENSG00000177842.13"/>
</dbReference>
<dbReference type="MassIVE" id="A0A3B3IU22"/>
<evidence type="ECO:0000313" key="2">
    <source>
        <dbReference type="Ensembl" id="ENSP00000498172.1"/>
    </source>
</evidence>
<name>A0A3B3IU22_HUMAN</name>
<accession>A0A3B3IU22</accession>
<reference evidence="2 3" key="1">
    <citation type="journal article" date="2001" name="Nature">
        <title>Initial sequencing and analysis of the human genome.</title>
        <authorList>
            <consortium name="International Human Genome Sequencing Consortium"/>
            <person name="Lander E.S."/>
            <person name="Linton L.M."/>
            <person name="Birren B."/>
            <person name="Nusbaum C."/>
            <person name="Zody M.C."/>
            <person name="Baldwin J."/>
            <person name="Devon K."/>
            <person name="Dewar K."/>
            <person name="Doyle M."/>
            <person name="FitzHugh W."/>
            <person name="Funke R."/>
            <person name="Gage D."/>
            <person name="Harris K."/>
            <person name="Heaford A."/>
            <person name="Howland J."/>
            <person name="Kann L."/>
            <person name="Lehoczky J."/>
            <person name="LeVine R."/>
            <person name="McEwan P."/>
            <person name="McKernan K."/>
            <person name="Meldrim J."/>
            <person name="Mesirov J.P."/>
            <person name="Miranda C."/>
            <person name="Morris W."/>
            <person name="Naylor J."/>
            <person name="Raymond C."/>
            <person name="Rosetti M."/>
            <person name="Santos R."/>
            <person name="Sheridan A."/>
            <person name="Sougnez C."/>
            <person name="Stange-Thomann N."/>
            <person name="Stojanovic N."/>
            <person name="Subramanian A."/>
            <person name="Wyman D."/>
            <person name="Rogers J."/>
            <person name="Sulston J."/>
            <person name="Ainscough R."/>
            <person name="Beck S."/>
            <person name="Bentley D."/>
            <person name="Burton J."/>
            <person name="Clee C."/>
            <person name="Carter N."/>
            <person name="Coulson A."/>
            <person name="Deadman R."/>
            <person name="Deloukas P."/>
            <person name="Dunham A."/>
            <person name="Dunham I."/>
            <person name="Durbin R."/>
            <person name="French L."/>
            <person name="Grafham D."/>
            <person name="Gregory S."/>
            <person name="Hubbard T."/>
            <person name="Humphray S."/>
            <person name="Hunt A."/>
            <person name="Jones M."/>
            <person name="Lloyd C."/>
            <person name="McMurray A."/>
            <person name="Matthews L."/>
            <person name="Mercer S."/>
            <person name="Milne S."/>
            <person name="Mullikin J.C."/>
            <person name="Mungall A."/>
            <person name="Plumb R."/>
            <person name="Ross M."/>
            <person name="Shownkeen R."/>
            <person name="Sims S."/>
            <person name="Waterston R.H."/>
            <person name="Wilson R.K."/>
            <person name="Hillier L.W."/>
            <person name="McPherson J.D."/>
            <person name="Marra M.A."/>
            <person name="Mardis E.R."/>
            <person name="Fulton L.A."/>
            <person name="Chinwalla A.T."/>
            <person name="Pepin K.H."/>
            <person name="Gish W.R."/>
            <person name="Chissoe S.L."/>
            <person name="Wendl M.C."/>
            <person name="Delehaunty K.D."/>
            <person name="Miner T.L."/>
            <person name="Delehaunty A."/>
            <person name="Kramer J.B."/>
            <person name="Cook L.L."/>
            <person name="Fulton R.S."/>
            <person name="Johnson D.L."/>
            <person name="Minx P.J."/>
            <person name="Clifton S.W."/>
            <person name="Hawkins T."/>
            <person name="Branscomb E."/>
            <person name="Predki P."/>
            <person name="Richardson P."/>
            <person name="Wenning S."/>
            <person name="Slezak T."/>
            <person name="Doggett N."/>
            <person name="Cheng J.F."/>
            <person name="Olsen A."/>
            <person name="Lucas S."/>
            <person name="Elkin C."/>
            <person name="Uberbacher E."/>
            <person name="Frazier M."/>
            <person name="Gibbs R.A."/>
            <person name="Muzny D.M."/>
            <person name="Scherer S.E."/>
            <person name="Bouck J.B."/>
            <person name="Sodergren E.J."/>
            <person name="Worley K.C."/>
            <person name="Rives C.M."/>
            <person name="Gorrell J.H."/>
            <person name="Metzker M.L."/>
            <person name="Naylor S.L."/>
            <person name="Kucherlapati R.S."/>
            <person name="Nelson D.L."/>
            <person name="Weinstock G.M."/>
            <person name="Sakaki Y."/>
            <person name="Fujiyama A."/>
            <person name="Hattori M."/>
            <person name="Yada T."/>
            <person name="Toyoda A."/>
            <person name="Itoh T."/>
            <person name="Kawagoe C."/>
            <person name="Watanabe H."/>
            <person name="Totoki Y."/>
            <person name="Taylor T."/>
            <person name="Weissenbach J."/>
            <person name="Heilig R."/>
            <person name="Saurin W."/>
            <person name="Artiguenave F."/>
            <person name="Brottier P."/>
            <person name="Bruls T."/>
            <person name="Pelletier E."/>
            <person name="Robert C."/>
            <person name="Wincker P."/>
            <person name="Smith D.R."/>
            <person name="Doucette-Stamm L."/>
            <person name="Rubenfield M."/>
            <person name="Weinstock K."/>
            <person name="Lee H.M."/>
            <person name="Dubois J."/>
            <person name="Rosenthal A."/>
            <person name="Platzer M."/>
            <person name="Nyakatura G."/>
            <person name="Taudien S."/>
            <person name="Rump A."/>
            <person name="Yang H."/>
            <person name="Yu J."/>
            <person name="Wang J."/>
            <person name="Huang G."/>
            <person name="Gu J."/>
            <person name="Hood L."/>
            <person name="Rowen L."/>
            <person name="Madan A."/>
            <person name="Qin S."/>
            <person name="Davis R.W."/>
            <person name="Federspiel N.A."/>
            <person name="Abola A.P."/>
            <person name="Proctor M.J."/>
            <person name="Myers R.M."/>
            <person name="Schmutz J."/>
            <person name="Dickson M."/>
            <person name="Grimwood J."/>
            <person name="Cox D.R."/>
            <person name="Olson M.V."/>
            <person name="Kaul R."/>
            <person name="Raymond C."/>
            <person name="Shimizu N."/>
            <person name="Kawasaki K."/>
            <person name="Minoshima S."/>
            <person name="Evans G.A."/>
            <person name="Athanasiou M."/>
            <person name="Schultz R."/>
            <person name="Roe B.A."/>
            <person name="Chen F."/>
            <person name="Pan H."/>
            <person name="Ramser J."/>
            <person name="Lehrach H."/>
            <person name="Reinhardt R."/>
            <person name="McCombie W.R."/>
            <person name="de la Bastide M."/>
            <person name="Dedhia N."/>
            <person name="Blocker H."/>
            <person name="Hornischer K."/>
            <person name="Nordsiek G."/>
            <person name="Agarwala R."/>
            <person name="Aravind L."/>
            <person name="Bailey J.A."/>
            <person name="Bateman A."/>
            <person name="Batzoglou S."/>
            <person name="Birney E."/>
            <person name="Bork P."/>
            <person name="Brown D.G."/>
            <person name="Burge C.B."/>
            <person name="Cerutti L."/>
            <person name="Chen H.C."/>
            <person name="Church D."/>
            <person name="Clamp M."/>
            <person name="Copley R.R."/>
            <person name="Doerks T."/>
            <person name="Eddy S.R."/>
            <person name="Eichler E.E."/>
            <person name="Furey T.S."/>
            <person name="Galagan J."/>
            <person name="Gilbert J.G."/>
            <person name="Harmon C."/>
            <person name="Hayashizaki Y."/>
            <person name="Haussler D."/>
            <person name="Hermjakob H."/>
            <person name="Hokamp K."/>
            <person name="Jang W."/>
            <person name="Johnson L.S."/>
            <person name="Jones T.A."/>
            <person name="Kasif S."/>
            <person name="Kaspryzk A."/>
            <person name="Kennedy S."/>
            <person name="Kent W.J."/>
            <person name="Kitts P."/>
            <person name="Koonin E.V."/>
            <person name="Korf I."/>
            <person name="Kulp D."/>
            <person name="Lancet D."/>
            <person name="Lowe T.M."/>
            <person name="McLysaght A."/>
            <person name="Mikkelsen T."/>
            <person name="Moran J.V."/>
            <person name="Mulder N."/>
            <person name="Pollara V.J."/>
            <person name="Ponting C.P."/>
            <person name="Schuler G."/>
            <person name="Schultz J."/>
            <person name="Slater G."/>
            <person name="Smit A.F."/>
            <person name="Stupka E."/>
            <person name="Szustakowski J."/>
            <person name="Thierry-Mieg D."/>
            <person name="Thierry-Mieg J."/>
            <person name="Wagner L."/>
            <person name="Wallis J."/>
            <person name="Wheeler R."/>
            <person name="Williams A."/>
            <person name="Wolf Y.I."/>
            <person name="Wolfe K.H."/>
            <person name="Yang S.P."/>
            <person name="Yeh R.F."/>
            <person name="Collins F."/>
            <person name="Guyer M.S."/>
            <person name="Peterson J."/>
            <person name="Felsenfeld A."/>
            <person name="Wetterstrand K.A."/>
            <person name="Patrinos A."/>
            <person name="Morgan M.J."/>
            <person name="de Jong P."/>
            <person name="Catanese J.J."/>
            <person name="Osoegawa K."/>
            <person name="Shizuya H."/>
            <person name="Choi S."/>
            <person name="Chen Y.J."/>
        </authorList>
    </citation>
    <scope>NUCLEOTIDE SEQUENCE [LARGE SCALE GENOMIC DNA]</scope>
</reference>
<dbReference type="AlphaFoldDB" id="A0A3B3IU22"/>
<dbReference type="EMBL" id="AC121754">
    <property type="status" value="NOT_ANNOTATED_CDS"/>
    <property type="molecule type" value="Genomic_DNA"/>
</dbReference>
<reference evidence="2" key="5">
    <citation type="submission" date="2025-09" db="UniProtKB">
        <authorList>
            <consortium name="Ensembl"/>
        </authorList>
    </citation>
    <scope>IDENTIFICATION</scope>
</reference>
<dbReference type="VEuPathDB" id="HostDB:ENSG00000177842"/>
<proteinExistence type="predicted"/>
<feature type="compositionally biased region" description="Polar residues" evidence="1">
    <location>
        <begin position="14"/>
        <end position="27"/>
    </location>
</feature>
<dbReference type="HGNC" id="HGNC:28742">
    <property type="gene designation" value="ZNF620"/>
</dbReference>
<dbReference type="ExpressionAtlas" id="A0A3B3IU22">
    <property type="expression patterns" value="baseline and differential"/>
</dbReference>
<dbReference type="Ensembl" id="ENST00000649142.1">
    <property type="protein sequence ID" value="ENSP00000498172.1"/>
    <property type="gene ID" value="ENSG00000177842.12"/>
</dbReference>
<evidence type="ECO:0000313" key="3">
    <source>
        <dbReference type="Proteomes" id="UP000005640"/>
    </source>
</evidence>
<dbReference type="OrthoDB" id="6077919at2759"/>
<organism evidence="2 3">
    <name type="scientific">Homo sapiens</name>
    <name type="common">Human</name>
    <dbReference type="NCBI Taxonomy" id="9606"/>
    <lineage>
        <taxon>Eukaryota</taxon>
        <taxon>Metazoa</taxon>
        <taxon>Chordata</taxon>
        <taxon>Craniata</taxon>
        <taxon>Vertebrata</taxon>
        <taxon>Euteleostomi</taxon>
        <taxon>Mammalia</taxon>
        <taxon>Eutheria</taxon>
        <taxon>Euarchontoglires</taxon>
        <taxon>Primates</taxon>
        <taxon>Haplorrhini</taxon>
        <taxon>Catarrhini</taxon>
        <taxon>Hominidae</taxon>
        <taxon>Homo</taxon>
    </lineage>
</organism>
<dbReference type="Bgee" id="ENSG00000177842">
    <property type="expression patterns" value="Expressed in male germ line stem cell (sensu Vertebrata) in testis and 107 other cell types or tissues"/>
</dbReference>
<gene>
    <name evidence="2" type="primary">ZNF620</name>
</gene>
<dbReference type="Proteomes" id="UP000005640">
    <property type="component" value="Chromosome 3"/>
</dbReference>
<feature type="region of interest" description="Disordered" evidence="1">
    <location>
        <begin position="1"/>
        <end position="38"/>
    </location>
</feature>
<evidence type="ECO:0000256" key="1">
    <source>
        <dbReference type="SAM" id="MobiDB-lite"/>
    </source>
</evidence>
<reference evidence="2" key="4">
    <citation type="submission" date="2025-08" db="UniProtKB">
        <authorList>
            <consortium name="Ensembl"/>
        </authorList>
    </citation>
    <scope>IDENTIFICATION</scope>
</reference>
<protein>
    <submittedName>
        <fullName evidence="2">Zinc finger protein 620</fullName>
    </submittedName>
</protein>
<dbReference type="GeneTree" id="ENSGT00940000163769"/>
<reference evidence="2 3" key="3">
    <citation type="journal article" date="2006" name="Nature">
        <title>The DNA sequence, annotation and analysis of human chromosome 3.</title>
        <authorList>
            <person name="Muzny D.M."/>
            <person name="Scherer S.E."/>
            <person name="Kaul R."/>
            <person name="Wang J."/>
            <person name="Yu J."/>
            <person name="Sudbrak R."/>
            <person name="Buhay C.J."/>
            <person name="Chen R."/>
            <person name="Cree A."/>
            <person name="Ding Y."/>
            <person name="Dugan-Rocha S."/>
            <person name="Gill R."/>
            <person name="Gunaratne P."/>
            <person name="Harris R.A."/>
            <person name="Hawes A.C."/>
            <person name="Hernandez J."/>
            <person name="Hodgson A.V."/>
            <person name="Hume J."/>
            <person name="Jackson A."/>
            <person name="Khan Z.M."/>
            <person name="Kovar-Smith C."/>
            <person name="Lewis L.R."/>
            <person name="Lozado R.J."/>
            <person name="Metzker M.L."/>
            <person name="Milosavljevic A."/>
            <person name="Miner G.R."/>
            <person name="Morgan M.B."/>
            <person name="Nazareth L.V."/>
            <person name="Scott G."/>
            <person name="Sodergren E."/>
            <person name="Song X.Z."/>
            <person name="Steffen D."/>
            <person name="Wei S."/>
            <person name="Wheeler D.A."/>
            <person name="Wright M.W."/>
            <person name="Worley K.C."/>
            <person name="Yuan Y."/>
            <person name="Zhang Z."/>
            <person name="Adams C.Q."/>
            <person name="Ansari-Lari M.A."/>
            <person name="Ayele M."/>
            <person name="Brown M.J."/>
            <person name="Chen G."/>
            <person name="Chen Z."/>
            <person name="Clendenning J."/>
            <person name="Clerc-Blankenburg K.P."/>
            <person name="Chen R."/>
            <person name="Chen Z."/>
            <person name="Davis C."/>
            <person name="Delgado O."/>
            <person name="Dinh H.H."/>
            <person name="Dong W."/>
            <person name="Draper H."/>
            <person name="Ernst S."/>
            <person name="Fu G."/>
            <person name="Gonzalez-Garay M.L."/>
            <person name="Garcia D.K."/>
            <person name="Gillett W."/>
            <person name="Gu J."/>
            <person name="Hao B."/>
            <person name="Haugen E."/>
            <person name="Havlak P."/>
            <person name="He X."/>
            <person name="Hennig S."/>
            <person name="Hu S."/>
            <person name="Huang W."/>
            <person name="Jackson L.R."/>
            <person name="Jacob L.S."/>
            <person name="Kelly S.H."/>
            <person name="Kube M."/>
            <person name="Levy R."/>
            <person name="Li Z."/>
            <person name="Liu B."/>
            <person name="Liu J."/>
            <person name="Liu W."/>
            <person name="Lu J."/>
            <person name="Maheshwari M."/>
            <person name="Nguyen B.V."/>
            <person name="Okwuonu G.O."/>
            <person name="Palmeiri A."/>
            <person name="Pasternak S."/>
            <person name="Perez L.M."/>
            <person name="Phelps K.A."/>
            <person name="Plopper F.J."/>
            <person name="Qiang B."/>
            <person name="Raymond C."/>
            <person name="Rodriguez R."/>
            <person name="Saenphimmachak C."/>
            <person name="Santibanez J."/>
            <person name="Shen H."/>
            <person name="Shen Y."/>
            <person name="Subramanian S."/>
            <person name="Tabor P.E."/>
            <person name="Verduzco D."/>
            <person name="Waldron L."/>
            <person name="Wang J."/>
            <person name="Wang J."/>
            <person name="Wang Q."/>
            <person name="Williams G.A."/>
            <person name="Wong G.K."/>
            <person name="Yao Z."/>
            <person name="Zhang J."/>
            <person name="Zhang X."/>
            <person name="Zhao G."/>
            <person name="Zhou J."/>
            <person name="Zhou Y."/>
            <person name="Nelson D."/>
            <person name="Lehrach H."/>
            <person name="Reinhardt R."/>
            <person name="Naylor S.L."/>
            <person name="Yang H."/>
            <person name="Olson M."/>
            <person name="Weinstock G."/>
            <person name="Gibbs R.A."/>
        </authorList>
    </citation>
    <scope>NUCLEOTIDE SEQUENCE [LARGE SCALE GENOMIC DNA]</scope>
</reference>
<dbReference type="OpenTargets" id="ENSG00000177842"/>
<reference evidence="2 3" key="2">
    <citation type="journal article" date="2004" name="Nature">
        <title>Finishing the euchromatic sequence of the human genome.</title>
        <authorList>
            <consortium name="International Human Genome Sequencing Consortium"/>
        </authorList>
    </citation>
    <scope>NUCLEOTIDE SEQUENCE [LARGE SCALE GENOMIC DNA]</scope>
</reference>
<sequence length="38" mass="4199">MFQTAWRQADLKLGSSNPPRSASQVPGTTGMHHYAQLK</sequence>
<keyword evidence="3" id="KW-1185">Reference proteome</keyword>